<protein>
    <submittedName>
        <fullName evidence="2">GD21530</fullName>
    </submittedName>
</protein>
<keyword evidence="3" id="KW-1185">Reference proteome</keyword>
<feature type="transmembrane region" description="Helical" evidence="1">
    <location>
        <begin position="21"/>
        <end position="41"/>
    </location>
</feature>
<keyword evidence="1" id="KW-0812">Transmembrane</keyword>
<dbReference type="Proteomes" id="UP000000304">
    <property type="component" value="Chromosome 3R"/>
</dbReference>
<dbReference type="HOGENOM" id="CLU_2998676_0_0_1"/>
<keyword evidence="1" id="KW-0472">Membrane</keyword>
<dbReference type="AlphaFoldDB" id="B4R276"/>
<organism evidence="2 3">
    <name type="scientific">Drosophila simulans</name>
    <name type="common">Fruit fly</name>
    <dbReference type="NCBI Taxonomy" id="7240"/>
    <lineage>
        <taxon>Eukaryota</taxon>
        <taxon>Metazoa</taxon>
        <taxon>Ecdysozoa</taxon>
        <taxon>Arthropoda</taxon>
        <taxon>Hexapoda</taxon>
        <taxon>Insecta</taxon>
        <taxon>Pterygota</taxon>
        <taxon>Neoptera</taxon>
        <taxon>Endopterygota</taxon>
        <taxon>Diptera</taxon>
        <taxon>Brachycera</taxon>
        <taxon>Muscomorpha</taxon>
        <taxon>Ephydroidea</taxon>
        <taxon>Drosophilidae</taxon>
        <taxon>Drosophila</taxon>
        <taxon>Sophophora</taxon>
    </lineage>
</organism>
<evidence type="ECO:0000313" key="3">
    <source>
        <dbReference type="Proteomes" id="UP000000304"/>
    </source>
</evidence>
<dbReference type="EMBL" id="CM000364">
    <property type="protein sequence ID" value="EDX15032.1"/>
    <property type="molecule type" value="Genomic_DNA"/>
</dbReference>
<name>B4R276_DROSI</name>
<reference evidence="2 3" key="1">
    <citation type="journal article" date="2007" name="Nature">
        <title>Evolution of genes and genomes on the Drosophila phylogeny.</title>
        <authorList>
            <consortium name="Drosophila 12 Genomes Consortium"/>
            <person name="Clark A.G."/>
            <person name="Eisen M.B."/>
            <person name="Smith D.R."/>
            <person name="Bergman C.M."/>
            <person name="Oliver B."/>
            <person name="Markow T.A."/>
            <person name="Kaufman T.C."/>
            <person name="Kellis M."/>
            <person name="Gelbart W."/>
            <person name="Iyer V.N."/>
            <person name="Pollard D.A."/>
            <person name="Sackton T.B."/>
            <person name="Larracuente A.M."/>
            <person name="Singh N.D."/>
            <person name="Abad J.P."/>
            <person name="Abt D.N."/>
            <person name="Adryan B."/>
            <person name="Aguade M."/>
            <person name="Akashi H."/>
            <person name="Anderson W.W."/>
            <person name="Aquadro C.F."/>
            <person name="Ardell D.H."/>
            <person name="Arguello R."/>
            <person name="Artieri C.G."/>
            <person name="Barbash D.A."/>
            <person name="Barker D."/>
            <person name="Barsanti P."/>
            <person name="Batterham P."/>
            <person name="Batzoglou S."/>
            <person name="Begun D."/>
            <person name="Bhutkar A."/>
            <person name="Blanco E."/>
            <person name="Bosak S.A."/>
            <person name="Bradley R.K."/>
            <person name="Brand A.D."/>
            <person name="Brent M.R."/>
            <person name="Brooks A.N."/>
            <person name="Brown R.H."/>
            <person name="Butlin R.K."/>
            <person name="Caggese C."/>
            <person name="Calvi B.R."/>
            <person name="Bernardo de Carvalho A."/>
            <person name="Caspi A."/>
            <person name="Castrezana S."/>
            <person name="Celniker S.E."/>
            <person name="Chang J.L."/>
            <person name="Chapple C."/>
            <person name="Chatterji S."/>
            <person name="Chinwalla A."/>
            <person name="Civetta A."/>
            <person name="Clifton S.W."/>
            <person name="Comeron J.M."/>
            <person name="Costello J.C."/>
            <person name="Coyne J.A."/>
            <person name="Daub J."/>
            <person name="David R.G."/>
            <person name="Delcher A.L."/>
            <person name="Delehaunty K."/>
            <person name="Do C.B."/>
            <person name="Ebling H."/>
            <person name="Edwards K."/>
            <person name="Eickbush T."/>
            <person name="Evans J.D."/>
            <person name="Filipski A."/>
            <person name="Findeiss S."/>
            <person name="Freyhult E."/>
            <person name="Fulton L."/>
            <person name="Fulton R."/>
            <person name="Garcia A.C."/>
            <person name="Gardiner A."/>
            <person name="Garfield D.A."/>
            <person name="Garvin B.E."/>
            <person name="Gibson G."/>
            <person name="Gilbert D."/>
            <person name="Gnerre S."/>
            <person name="Godfrey J."/>
            <person name="Good R."/>
            <person name="Gotea V."/>
            <person name="Gravely B."/>
            <person name="Greenberg A.J."/>
            <person name="Griffiths-Jones S."/>
            <person name="Gross S."/>
            <person name="Guigo R."/>
            <person name="Gustafson E.A."/>
            <person name="Haerty W."/>
            <person name="Hahn M.W."/>
            <person name="Halligan D.L."/>
            <person name="Halpern A.L."/>
            <person name="Halter G.M."/>
            <person name="Han M.V."/>
            <person name="Heger A."/>
            <person name="Hillier L."/>
            <person name="Hinrichs A.S."/>
            <person name="Holmes I."/>
            <person name="Hoskins R.A."/>
            <person name="Hubisz M.J."/>
            <person name="Hultmark D."/>
            <person name="Huntley M.A."/>
            <person name="Jaffe D.B."/>
            <person name="Jagadeeshan S."/>
            <person name="Jeck W.R."/>
            <person name="Johnson J."/>
            <person name="Jones C.D."/>
            <person name="Jordan W.C."/>
            <person name="Karpen G.H."/>
            <person name="Kataoka E."/>
            <person name="Keightley P.D."/>
            <person name="Kheradpour P."/>
            <person name="Kirkness E.F."/>
            <person name="Koerich L.B."/>
            <person name="Kristiansen K."/>
            <person name="Kudrna D."/>
            <person name="Kulathinal R.J."/>
            <person name="Kumar S."/>
            <person name="Kwok R."/>
            <person name="Lander E."/>
            <person name="Langley C.H."/>
            <person name="Lapoint R."/>
            <person name="Lazzaro B.P."/>
            <person name="Lee S.J."/>
            <person name="Levesque L."/>
            <person name="Li R."/>
            <person name="Lin C.F."/>
            <person name="Lin M.F."/>
            <person name="Lindblad-Toh K."/>
            <person name="Llopart A."/>
            <person name="Long M."/>
            <person name="Low L."/>
            <person name="Lozovsky E."/>
            <person name="Lu J."/>
            <person name="Luo M."/>
            <person name="Machado C.A."/>
            <person name="Makalowski W."/>
            <person name="Marzo M."/>
            <person name="Matsuda M."/>
            <person name="Matzkin L."/>
            <person name="McAllister B."/>
            <person name="McBride C.S."/>
            <person name="McKernan B."/>
            <person name="McKernan K."/>
            <person name="Mendez-Lago M."/>
            <person name="Minx P."/>
            <person name="Mollenhauer M.U."/>
            <person name="Montooth K."/>
            <person name="Mount S.M."/>
            <person name="Mu X."/>
            <person name="Myers E."/>
            <person name="Negre B."/>
            <person name="Newfeld S."/>
            <person name="Nielsen R."/>
            <person name="Noor M.A."/>
            <person name="O'Grady P."/>
            <person name="Pachter L."/>
            <person name="Papaceit M."/>
            <person name="Parisi M.J."/>
            <person name="Parisi M."/>
            <person name="Parts L."/>
            <person name="Pedersen J.S."/>
            <person name="Pesole G."/>
            <person name="Phillippy A.M."/>
            <person name="Ponting C.P."/>
            <person name="Pop M."/>
            <person name="Porcelli D."/>
            <person name="Powell J.R."/>
            <person name="Prohaska S."/>
            <person name="Pruitt K."/>
            <person name="Puig M."/>
            <person name="Quesneville H."/>
            <person name="Ram K.R."/>
            <person name="Rand D."/>
            <person name="Rasmussen M.D."/>
            <person name="Reed L.K."/>
            <person name="Reenan R."/>
            <person name="Reily A."/>
            <person name="Remington K.A."/>
            <person name="Rieger T.T."/>
            <person name="Ritchie M.G."/>
            <person name="Robin C."/>
            <person name="Rogers Y.H."/>
            <person name="Rohde C."/>
            <person name="Rozas J."/>
            <person name="Rubenfield M.J."/>
            <person name="Ruiz A."/>
            <person name="Russo S."/>
            <person name="Salzberg S.L."/>
            <person name="Sanchez-Gracia A."/>
            <person name="Saranga D.J."/>
            <person name="Sato H."/>
            <person name="Schaeffer S.W."/>
            <person name="Schatz M.C."/>
            <person name="Schlenke T."/>
            <person name="Schwartz R."/>
            <person name="Segarra C."/>
            <person name="Singh R.S."/>
            <person name="Sirot L."/>
            <person name="Sirota M."/>
            <person name="Sisneros N.B."/>
            <person name="Smith C.D."/>
            <person name="Smith T.F."/>
            <person name="Spieth J."/>
            <person name="Stage D.E."/>
            <person name="Stark A."/>
            <person name="Stephan W."/>
            <person name="Strausberg R.L."/>
            <person name="Strempel S."/>
            <person name="Sturgill D."/>
            <person name="Sutton G."/>
            <person name="Sutton G.G."/>
            <person name="Tao W."/>
            <person name="Teichmann S."/>
            <person name="Tobari Y.N."/>
            <person name="Tomimura Y."/>
            <person name="Tsolas J.M."/>
            <person name="Valente V.L."/>
            <person name="Venter E."/>
            <person name="Venter J.C."/>
            <person name="Vicario S."/>
            <person name="Vieira F.G."/>
            <person name="Vilella A.J."/>
            <person name="Villasante A."/>
            <person name="Walenz B."/>
            <person name="Wang J."/>
            <person name="Wasserman M."/>
            <person name="Watts T."/>
            <person name="Wilson D."/>
            <person name="Wilson R.K."/>
            <person name="Wing R.A."/>
            <person name="Wolfner M.F."/>
            <person name="Wong A."/>
            <person name="Wong G.K."/>
            <person name="Wu C.I."/>
            <person name="Wu G."/>
            <person name="Yamamoto D."/>
            <person name="Yang H.P."/>
            <person name="Yang S.P."/>
            <person name="Yorke J.A."/>
            <person name="Yoshida K."/>
            <person name="Zdobnov E."/>
            <person name="Zhang P."/>
            <person name="Zhang Y."/>
            <person name="Zimin A.V."/>
            <person name="Baldwin J."/>
            <person name="Abdouelleil A."/>
            <person name="Abdulkadir J."/>
            <person name="Abebe A."/>
            <person name="Abera B."/>
            <person name="Abreu J."/>
            <person name="Acer S.C."/>
            <person name="Aftuck L."/>
            <person name="Alexander A."/>
            <person name="An P."/>
            <person name="Anderson E."/>
            <person name="Anderson S."/>
            <person name="Arachi H."/>
            <person name="Azer M."/>
            <person name="Bachantsang P."/>
            <person name="Barry A."/>
            <person name="Bayul T."/>
            <person name="Berlin A."/>
            <person name="Bessette D."/>
            <person name="Bloom T."/>
            <person name="Blye J."/>
            <person name="Boguslavskiy L."/>
            <person name="Bonnet C."/>
            <person name="Boukhgalter B."/>
            <person name="Bourzgui I."/>
            <person name="Brown A."/>
            <person name="Cahill P."/>
            <person name="Channer S."/>
            <person name="Cheshatsang Y."/>
            <person name="Chuda L."/>
            <person name="Citroen M."/>
            <person name="Collymore A."/>
            <person name="Cooke P."/>
            <person name="Costello M."/>
            <person name="D'Aco K."/>
            <person name="Daza R."/>
            <person name="De Haan G."/>
            <person name="DeGray S."/>
            <person name="DeMaso C."/>
            <person name="Dhargay N."/>
            <person name="Dooley K."/>
            <person name="Dooley E."/>
            <person name="Doricent M."/>
            <person name="Dorje P."/>
            <person name="Dorjee K."/>
            <person name="Dupes A."/>
            <person name="Elong R."/>
            <person name="Falk J."/>
            <person name="Farina A."/>
            <person name="Faro S."/>
            <person name="Ferguson D."/>
            <person name="Fisher S."/>
            <person name="Foley C.D."/>
            <person name="Franke A."/>
            <person name="Friedrich D."/>
            <person name="Gadbois L."/>
            <person name="Gearin G."/>
            <person name="Gearin C.R."/>
            <person name="Giannoukos G."/>
            <person name="Goode T."/>
            <person name="Graham J."/>
            <person name="Grandbois E."/>
            <person name="Grewal S."/>
            <person name="Gyaltsen K."/>
            <person name="Hafez N."/>
            <person name="Hagos B."/>
            <person name="Hall J."/>
            <person name="Henson C."/>
            <person name="Hollinger A."/>
            <person name="Honan T."/>
            <person name="Huard M.D."/>
            <person name="Hughes L."/>
            <person name="Hurhula B."/>
            <person name="Husby M.E."/>
            <person name="Kamat A."/>
            <person name="Kanga B."/>
            <person name="Kashin S."/>
            <person name="Khazanovich D."/>
            <person name="Kisner P."/>
            <person name="Lance K."/>
            <person name="Lara M."/>
            <person name="Lee W."/>
            <person name="Lennon N."/>
            <person name="Letendre F."/>
            <person name="LeVine R."/>
            <person name="Lipovsky A."/>
            <person name="Liu X."/>
            <person name="Liu J."/>
            <person name="Liu S."/>
            <person name="Lokyitsang T."/>
            <person name="Lokyitsang Y."/>
            <person name="Lubonja R."/>
            <person name="Lui A."/>
            <person name="MacDonald P."/>
            <person name="Magnisalis V."/>
            <person name="Maru K."/>
            <person name="Matthews C."/>
            <person name="McCusker W."/>
            <person name="McDonough S."/>
            <person name="Mehta T."/>
            <person name="Meldrim J."/>
            <person name="Meneus L."/>
            <person name="Mihai O."/>
            <person name="Mihalev A."/>
            <person name="Mihova T."/>
            <person name="Mittelman R."/>
            <person name="Mlenga V."/>
            <person name="Montmayeur A."/>
            <person name="Mulrain L."/>
            <person name="Navidi A."/>
            <person name="Naylor J."/>
            <person name="Negash T."/>
            <person name="Nguyen T."/>
            <person name="Nguyen N."/>
            <person name="Nicol R."/>
            <person name="Norbu C."/>
            <person name="Norbu N."/>
            <person name="Novod N."/>
            <person name="O'Neill B."/>
            <person name="Osman S."/>
            <person name="Markiewicz E."/>
            <person name="Oyono O.L."/>
            <person name="Patti C."/>
            <person name="Phunkhang P."/>
            <person name="Pierre F."/>
            <person name="Priest M."/>
            <person name="Raghuraman S."/>
            <person name="Rege F."/>
            <person name="Reyes R."/>
            <person name="Rise C."/>
            <person name="Rogov P."/>
            <person name="Ross K."/>
            <person name="Ryan E."/>
            <person name="Settipalli S."/>
            <person name="Shea T."/>
            <person name="Sherpa N."/>
            <person name="Shi L."/>
            <person name="Shih D."/>
            <person name="Sparrow T."/>
            <person name="Spaulding J."/>
            <person name="Stalker J."/>
            <person name="Stange-Thomann N."/>
            <person name="Stavropoulos S."/>
            <person name="Stone C."/>
            <person name="Strader C."/>
            <person name="Tesfaye S."/>
            <person name="Thomson T."/>
            <person name="Thoulutsang Y."/>
            <person name="Thoulutsang D."/>
            <person name="Topham K."/>
            <person name="Topping I."/>
            <person name="Tsamla T."/>
            <person name="Vassiliev H."/>
            <person name="Vo A."/>
            <person name="Wangchuk T."/>
            <person name="Wangdi T."/>
            <person name="Weiand M."/>
            <person name="Wilkinson J."/>
            <person name="Wilson A."/>
            <person name="Yadav S."/>
            <person name="Young G."/>
            <person name="Yu Q."/>
            <person name="Zembek L."/>
            <person name="Zhong D."/>
            <person name="Zimmer A."/>
            <person name="Zwirko Z."/>
            <person name="Jaffe D.B."/>
            <person name="Alvarez P."/>
            <person name="Brockman W."/>
            <person name="Butler J."/>
            <person name="Chin C."/>
            <person name="Gnerre S."/>
            <person name="Grabherr M."/>
            <person name="Kleber M."/>
            <person name="Mauceli E."/>
            <person name="MacCallum I."/>
        </authorList>
    </citation>
    <scope>NUCLEOTIDE SEQUENCE [LARGE SCALE GENOMIC DNA]</scope>
    <source>
        <strain evidence="3">white501</strain>
    </source>
</reference>
<gene>
    <name evidence="2" type="primary">Dsim\GD21530</name>
    <name evidence="2" type="ORF">Dsim_GD21530</name>
</gene>
<keyword evidence="1" id="KW-1133">Transmembrane helix</keyword>
<evidence type="ECO:0000256" key="1">
    <source>
        <dbReference type="SAM" id="Phobius"/>
    </source>
</evidence>
<sequence length="57" mass="6599">MESVVERRPSPKSQSLRPKAASRLSAFIIGFAILRASYSVFRIPYRSDDTSYELQRY</sequence>
<accession>B4R276</accession>
<evidence type="ECO:0000313" key="2">
    <source>
        <dbReference type="EMBL" id="EDX15032.1"/>
    </source>
</evidence>
<proteinExistence type="predicted"/>